<dbReference type="STRING" id="244292.ABW17_12985"/>
<dbReference type="AlphaFoldDB" id="A0A0F5NF89"/>
<dbReference type="EMBL" id="LQPH01000151">
    <property type="protein sequence ID" value="ORW17530.1"/>
    <property type="molecule type" value="Genomic_DNA"/>
</dbReference>
<protein>
    <submittedName>
        <fullName evidence="2">Uncharacterized protein</fullName>
    </submittedName>
</protein>
<proteinExistence type="predicted"/>
<dbReference type="Proteomes" id="UP000193781">
    <property type="component" value="Unassembled WGS sequence"/>
</dbReference>
<feature type="transmembrane region" description="Helical" evidence="1">
    <location>
        <begin position="20"/>
        <end position="39"/>
    </location>
</feature>
<evidence type="ECO:0000313" key="2">
    <source>
        <dbReference type="EMBL" id="ORW17530.1"/>
    </source>
</evidence>
<reference evidence="2 3" key="1">
    <citation type="submission" date="2016-01" db="EMBL/GenBank/DDBJ databases">
        <title>The new phylogeny of the genus Mycobacterium.</title>
        <authorList>
            <person name="Tarcisio F."/>
            <person name="Conor M."/>
            <person name="Antonella G."/>
            <person name="Elisabetta G."/>
            <person name="Giulia F.S."/>
            <person name="Sara T."/>
            <person name="Anna F."/>
            <person name="Clotilde B."/>
            <person name="Roberto B."/>
            <person name="Veronica D.S."/>
            <person name="Fabio R."/>
            <person name="Monica P."/>
            <person name="Olivier J."/>
            <person name="Enrico T."/>
            <person name="Nicola S."/>
        </authorList>
    </citation>
    <scope>NUCLEOTIDE SEQUENCE [LARGE SCALE GENOMIC DNA]</scope>
    <source>
        <strain evidence="2 3">DSM 44803</strain>
    </source>
</reference>
<keyword evidence="1" id="KW-0812">Transmembrane</keyword>
<keyword evidence="1" id="KW-0472">Membrane</keyword>
<gene>
    <name evidence="2" type="ORF">AWC17_11920</name>
</gene>
<organism evidence="2 3">
    <name type="scientific">Mycobacterium nebraskense</name>
    <dbReference type="NCBI Taxonomy" id="244292"/>
    <lineage>
        <taxon>Bacteria</taxon>
        <taxon>Bacillati</taxon>
        <taxon>Actinomycetota</taxon>
        <taxon>Actinomycetes</taxon>
        <taxon>Mycobacteriales</taxon>
        <taxon>Mycobacteriaceae</taxon>
        <taxon>Mycobacterium</taxon>
    </lineage>
</organism>
<evidence type="ECO:0000313" key="3">
    <source>
        <dbReference type="Proteomes" id="UP000193781"/>
    </source>
</evidence>
<evidence type="ECO:0000256" key="1">
    <source>
        <dbReference type="SAM" id="Phobius"/>
    </source>
</evidence>
<comment type="caution">
    <text evidence="2">The sequence shown here is derived from an EMBL/GenBank/DDBJ whole genome shotgun (WGS) entry which is preliminary data.</text>
</comment>
<sequence>MWRILGSIVLGETLAVGGWWQWSVLAAAAVVIVATVGLARGEAASVSVGAGRDVKSTDRPEAAFQA</sequence>
<accession>A0A0F5NF89</accession>
<keyword evidence="1" id="KW-1133">Transmembrane helix</keyword>
<name>A0A0F5NF89_9MYCO</name>
<keyword evidence="3" id="KW-1185">Reference proteome</keyword>